<evidence type="ECO:0000313" key="3">
    <source>
        <dbReference type="Proteomes" id="UP001275315"/>
    </source>
</evidence>
<name>A0ABU5CQ14_9BACI</name>
<reference evidence="2 3" key="1">
    <citation type="submission" date="2023-10" db="EMBL/GenBank/DDBJ databases">
        <title>Virgibacillus soli CC-YMP-6 genome.</title>
        <authorList>
            <person name="Miliotis G."/>
            <person name="Sengupta P."/>
            <person name="Hameed A."/>
            <person name="Chuvochina M."/>
            <person name="Mcdonagh F."/>
            <person name="Simpson A.C."/>
            <person name="Singh N.K."/>
            <person name="Rekha P.D."/>
            <person name="Raman K."/>
            <person name="Hugenholtz P."/>
            <person name="Venkateswaran K."/>
        </authorList>
    </citation>
    <scope>NUCLEOTIDE SEQUENCE [LARGE SCALE GENOMIC DNA]</scope>
    <source>
        <strain evidence="2 3">CC-YMP-6</strain>
    </source>
</reference>
<gene>
    <name evidence="2" type="ORF">RWD45_03885</name>
</gene>
<feature type="domain" description="Competence protein CoiA-like N-terminal" evidence="1">
    <location>
        <begin position="15"/>
        <end position="57"/>
    </location>
</feature>
<accession>A0ABU5CQ14</accession>
<protein>
    <submittedName>
        <fullName evidence="2">Competence protein CoiA family protein</fullName>
    </submittedName>
</protein>
<evidence type="ECO:0000259" key="1">
    <source>
        <dbReference type="Pfam" id="PF25164"/>
    </source>
</evidence>
<dbReference type="EMBL" id="JAWDIQ010000001">
    <property type="protein sequence ID" value="MDY0407907.1"/>
    <property type="molecule type" value="Genomic_DNA"/>
</dbReference>
<dbReference type="InterPro" id="IPR057253">
    <property type="entry name" value="CoiA-like_N"/>
</dbReference>
<proteinExistence type="predicted"/>
<keyword evidence="3" id="KW-1185">Reference proteome</keyword>
<organism evidence="2 3">
    <name type="scientific">Paracerasibacillus soli</name>
    <dbReference type="NCBI Taxonomy" id="480284"/>
    <lineage>
        <taxon>Bacteria</taxon>
        <taxon>Bacillati</taxon>
        <taxon>Bacillota</taxon>
        <taxon>Bacilli</taxon>
        <taxon>Bacillales</taxon>
        <taxon>Bacillaceae</taxon>
        <taxon>Paracerasibacillus</taxon>
    </lineage>
</organism>
<sequence length="96" mass="10758">MQAKNEKGEFVTLFTLTKEKIAVLKKTSQFFCPTCHEKVQIKAGKTKIPHFAHLPNQIVQHGLGRGSIPFGREATVVLLAKTANFQCIVRTVHTRN</sequence>
<comment type="caution">
    <text evidence="2">The sequence shown here is derived from an EMBL/GenBank/DDBJ whole genome shotgun (WGS) entry which is preliminary data.</text>
</comment>
<evidence type="ECO:0000313" key="2">
    <source>
        <dbReference type="EMBL" id="MDY0407907.1"/>
    </source>
</evidence>
<dbReference type="RefSeq" id="WP_320378684.1">
    <property type="nucleotide sequence ID" value="NZ_JAWDIQ010000001.1"/>
</dbReference>
<dbReference type="Proteomes" id="UP001275315">
    <property type="component" value="Unassembled WGS sequence"/>
</dbReference>
<dbReference type="Pfam" id="PF25164">
    <property type="entry name" value="CoiA_N"/>
    <property type="match status" value="1"/>
</dbReference>